<organism evidence="2 3">
    <name type="scientific">Candidatus Faecenecus gallistercoris</name>
    <dbReference type="NCBI Taxonomy" id="2840793"/>
    <lineage>
        <taxon>Bacteria</taxon>
        <taxon>Bacillati</taxon>
        <taxon>Bacillota</taxon>
        <taxon>Bacillota incertae sedis</taxon>
        <taxon>Candidatus Faecenecus</taxon>
    </lineage>
</organism>
<dbReference type="EMBL" id="DVFU01000122">
    <property type="protein sequence ID" value="HIQ65340.1"/>
    <property type="molecule type" value="Genomic_DNA"/>
</dbReference>
<reference evidence="2" key="2">
    <citation type="journal article" date="2021" name="PeerJ">
        <title>Extensive microbial diversity within the chicken gut microbiome revealed by metagenomics and culture.</title>
        <authorList>
            <person name="Gilroy R."/>
            <person name="Ravi A."/>
            <person name="Getino M."/>
            <person name="Pursley I."/>
            <person name="Horton D.L."/>
            <person name="Alikhan N.F."/>
            <person name="Baker D."/>
            <person name="Gharbi K."/>
            <person name="Hall N."/>
            <person name="Watson M."/>
            <person name="Adriaenssens E.M."/>
            <person name="Foster-Nyarko E."/>
            <person name="Jarju S."/>
            <person name="Secka A."/>
            <person name="Antonio M."/>
            <person name="Oren A."/>
            <person name="Chaudhuri R.R."/>
            <person name="La Ragione R."/>
            <person name="Hildebrand F."/>
            <person name="Pallen M.J."/>
        </authorList>
    </citation>
    <scope>NUCLEOTIDE SEQUENCE</scope>
    <source>
        <strain evidence="2">CHK165-10780</strain>
    </source>
</reference>
<reference evidence="2" key="1">
    <citation type="submission" date="2020-10" db="EMBL/GenBank/DDBJ databases">
        <authorList>
            <person name="Gilroy R."/>
        </authorList>
    </citation>
    <scope>NUCLEOTIDE SEQUENCE</scope>
    <source>
        <strain evidence="2">CHK165-10780</strain>
    </source>
</reference>
<sequence>MNKKKVMGIVAILIIAVIGCVLIAYGFNVFRSPKNITITTIDTLSKDLFSGLNQEGTIESFYDFMENTDKIRMQADLDITLDEKLGLGFSQIGLDMDYTENKEAQKSSVDMTYALDAQNMALSMIFADNKAYMMVKDAFQRYYYEDQEFQSFFANVEYVNYDIFRELFIESLKNSLKDDDFASEKTTITVNGEEVKVTKNSVPLDSAHTTAILEEFYKQIQNNEEAMNILVDVSGETKEDIIASMNDQITAEKENLTDDNTTESFPTLSVYIKGFNEVLLTELGDEDLKFQYYTYEKTREFSIVQTSVVEDELDDYYYDDYEYDYNYDYDYDYYSDYSVTTTANESGTTKTSTITLKFVATDDNTTEITVTSDGTTIVSGTITGSGAEKTLDLNVTIQSLTFKLTGTVLSEEVSANSEYHTKLDLTATMTLDEEYTFHFLMDATFSIGEEVNTSVVADALPMEEMTEEDVMALYNIPLIGSLLESYTYNNATINDSSLTTDLFA</sequence>
<name>A0A9D0Z2L3_9FIRM</name>
<comment type="caution">
    <text evidence="2">The sequence shown here is derived from an EMBL/GenBank/DDBJ whole genome shotgun (WGS) entry which is preliminary data.</text>
</comment>
<keyword evidence="1" id="KW-1133">Transmembrane helix</keyword>
<feature type="transmembrane region" description="Helical" evidence="1">
    <location>
        <begin position="7"/>
        <end position="27"/>
    </location>
</feature>
<evidence type="ECO:0000313" key="2">
    <source>
        <dbReference type="EMBL" id="HIQ65340.1"/>
    </source>
</evidence>
<keyword evidence="1" id="KW-0812">Transmembrane</keyword>
<accession>A0A9D0Z2L3</accession>
<gene>
    <name evidence="2" type="ORF">IAC85_06340</name>
</gene>
<dbReference type="Proteomes" id="UP000886725">
    <property type="component" value="Unassembled WGS sequence"/>
</dbReference>
<evidence type="ECO:0000256" key="1">
    <source>
        <dbReference type="SAM" id="Phobius"/>
    </source>
</evidence>
<dbReference type="AlphaFoldDB" id="A0A9D0Z2L3"/>
<dbReference type="PROSITE" id="PS51257">
    <property type="entry name" value="PROKAR_LIPOPROTEIN"/>
    <property type="match status" value="1"/>
</dbReference>
<evidence type="ECO:0000313" key="3">
    <source>
        <dbReference type="Proteomes" id="UP000886725"/>
    </source>
</evidence>
<keyword evidence="1" id="KW-0472">Membrane</keyword>
<protein>
    <submittedName>
        <fullName evidence="2">Uncharacterized protein</fullName>
    </submittedName>
</protein>
<proteinExistence type="predicted"/>